<dbReference type="SUPFAM" id="SSF56645">
    <property type="entry name" value="Acyl-CoA dehydrogenase NM domain-like"/>
    <property type="match status" value="1"/>
</dbReference>
<reference evidence="26 27" key="1">
    <citation type="submission" date="2024-03" db="EMBL/GenBank/DDBJ databases">
        <title>Adaptation during the transition from Ophiocordyceps entomopathogen to insect associate is accompanied by gene loss and intensified selection.</title>
        <authorList>
            <person name="Ward C.M."/>
            <person name="Onetto C.A."/>
            <person name="Borneman A.R."/>
        </authorList>
    </citation>
    <scope>NUCLEOTIDE SEQUENCE [LARGE SCALE GENOMIC DNA]</scope>
    <source>
        <strain evidence="26">AWRI1</strain>
        <tissue evidence="26">Single Adult Female</tissue>
    </source>
</reference>
<evidence type="ECO:0000256" key="5">
    <source>
        <dbReference type="ARBA" id="ARBA00022630"/>
    </source>
</evidence>
<dbReference type="GO" id="GO:0050660">
    <property type="term" value="F:flavin adenine dinucleotide binding"/>
    <property type="evidence" value="ECO:0007669"/>
    <property type="project" value="InterPro"/>
</dbReference>
<comment type="catalytic activity">
    <reaction evidence="15">
        <text>2-methylbutanoyl-CoA + oxidized [electron-transfer flavoprotein] + H(+) = (2E)-2-methylbut-2-enoyl-CoA + reduced [electron-transfer flavoprotein]</text>
        <dbReference type="Rhea" id="RHEA:43780"/>
        <dbReference type="Rhea" id="RHEA-COMP:10685"/>
        <dbReference type="Rhea" id="RHEA-COMP:10686"/>
        <dbReference type="ChEBI" id="CHEBI:15378"/>
        <dbReference type="ChEBI" id="CHEBI:57336"/>
        <dbReference type="ChEBI" id="CHEBI:57337"/>
        <dbReference type="ChEBI" id="CHEBI:57692"/>
        <dbReference type="ChEBI" id="CHEBI:58307"/>
        <dbReference type="EC" id="1.3.8.5"/>
    </reaction>
    <physiologicalReaction direction="left-to-right" evidence="15">
        <dbReference type="Rhea" id="RHEA:43781"/>
    </physiologicalReaction>
</comment>
<evidence type="ECO:0000256" key="6">
    <source>
        <dbReference type="ARBA" id="ARBA00022827"/>
    </source>
</evidence>
<keyword evidence="5 22" id="KW-0285">Flavoprotein</keyword>
<dbReference type="Pfam" id="PF00441">
    <property type="entry name" value="Acyl-CoA_dh_1"/>
    <property type="match status" value="1"/>
</dbReference>
<evidence type="ECO:0000256" key="7">
    <source>
        <dbReference type="ARBA" id="ARBA00022832"/>
    </source>
</evidence>
<comment type="caution">
    <text evidence="26">The sequence shown here is derived from an EMBL/GenBank/DDBJ whole genome shotgun (WGS) entry which is preliminary data.</text>
</comment>
<dbReference type="FunFam" id="2.40.110.10:FF:000001">
    <property type="entry name" value="Acyl-CoA dehydrogenase, mitochondrial"/>
    <property type="match status" value="1"/>
</dbReference>
<dbReference type="GO" id="GO:0005739">
    <property type="term" value="C:mitochondrion"/>
    <property type="evidence" value="ECO:0007669"/>
    <property type="project" value="TreeGrafter"/>
</dbReference>
<evidence type="ECO:0000256" key="3">
    <source>
        <dbReference type="ARBA" id="ARBA00009347"/>
    </source>
</evidence>
<comment type="catalytic activity">
    <reaction evidence="19">
        <text>hexanoyl-CoA + oxidized [electron-transfer flavoprotein] + H(+) = (2E)-hexenoyl-CoA + reduced [electron-transfer flavoprotein]</text>
        <dbReference type="Rhea" id="RHEA:43464"/>
        <dbReference type="Rhea" id="RHEA-COMP:10685"/>
        <dbReference type="Rhea" id="RHEA-COMP:10686"/>
        <dbReference type="ChEBI" id="CHEBI:15378"/>
        <dbReference type="ChEBI" id="CHEBI:57692"/>
        <dbReference type="ChEBI" id="CHEBI:58307"/>
        <dbReference type="ChEBI" id="CHEBI:62077"/>
        <dbReference type="ChEBI" id="CHEBI:62620"/>
    </reaction>
    <physiologicalReaction direction="left-to-right" evidence="19">
        <dbReference type="Rhea" id="RHEA:43465"/>
    </physiologicalReaction>
</comment>
<evidence type="ECO:0000256" key="13">
    <source>
        <dbReference type="ARBA" id="ARBA00041537"/>
    </source>
</evidence>
<evidence type="ECO:0000256" key="11">
    <source>
        <dbReference type="ARBA" id="ARBA00039036"/>
    </source>
</evidence>
<keyword evidence="6 22" id="KW-0274">FAD</keyword>
<evidence type="ECO:0000259" key="24">
    <source>
        <dbReference type="Pfam" id="PF02770"/>
    </source>
</evidence>
<dbReference type="Proteomes" id="UP001367676">
    <property type="component" value="Unassembled WGS sequence"/>
</dbReference>
<dbReference type="InterPro" id="IPR037069">
    <property type="entry name" value="AcylCoA_DH/ox_N_sf"/>
</dbReference>
<evidence type="ECO:0000256" key="2">
    <source>
        <dbReference type="ARBA" id="ARBA00005198"/>
    </source>
</evidence>
<evidence type="ECO:0000256" key="18">
    <source>
        <dbReference type="ARBA" id="ARBA00049096"/>
    </source>
</evidence>
<comment type="subunit">
    <text evidence="4">Homotetramer.</text>
</comment>
<evidence type="ECO:0000256" key="8">
    <source>
        <dbReference type="ARBA" id="ARBA00023002"/>
    </source>
</evidence>
<accession>A0AAN9XY36</accession>
<dbReference type="Gene3D" id="2.40.110.10">
    <property type="entry name" value="Butyryl-CoA Dehydrogenase, subunit A, domain 2"/>
    <property type="match status" value="1"/>
</dbReference>
<evidence type="ECO:0000256" key="22">
    <source>
        <dbReference type="RuleBase" id="RU362125"/>
    </source>
</evidence>
<dbReference type="InterPro" id="IPR009075">
    <property type="entry name" value="AcylCo_DH/oxidase_C"/>
</dbReference>
<comment type="pathway">
    <text evidence="10">Amino-acid degradation; L-isoleucine degradation.</text>
</comment>
<dbReference type="PANTHER" id="PTHR43884">
    <property type="entry name" value="ACYL-COA DEHYDROGENASE"/>
    <property type="match status" value="1"/>
</dbReference>
<evidence type="ECO:0000256" key="14">
    <source>
        <dbReference type="ARBA" id="ARBA00042821"/>
    </source>
</evidence>
<dbReference type="EC" id="1.3.8.5" evidence="11"/>
<dbReference type="PROSITE" id="PS00072">
    <property type="entry name" value="ACYL_COA_DH_1"/>
    <property type="match status" value="1"/>
</dbReference>
<dbReference type="EMBL" id="JBBCAQ010000037">
    <property type="protein sequence ID" value="KAK7573764.1"/>
    <property type="molecule type" value="Genomic_DNA"/>
</dbReference>
<keyword evidence="7" id="KW-0276">Fatty acid metabolism</keyword>
<dbReference type="FunFam" id="1.20.140.10:FF:000002">
    <property type="entry name" value="Acyl-CoA dehydrogenase short/branched chain"/>
    <property type="match status" value="1"/>
</dbReference>
<evidence type="ECO:0000256" key="9">
    <source>
        <dbReference type="ARBA" id="ARBA00023098"/>
    </source>
</evidence>
<comment type="catalytic activity">
    <reaction evidence="21">
        <text>2-methylpropanoyl-CoA + oxidized [electron-transfer flavoprotein] + H(+) = 2-methylpropenoyl-CoA + reduced [electron-transfer flavoprotein]</text>
        <dbReference type="Rhea" id="RHEA:44180"/>
        <dbReference type="Rhea" id="RHEA-COMP:10685"/>
        <dbReference type="Rhea" id="RHEA-COMP:10686"/>
        <dbReference type="ChEBI" id="CHEBI:15378"/>
        <dbReference type="ChEBI" id="CHEBI:57338"/>
        <dbReference type="ChEBI" id="CHEBI:57692"/>
        <dbReference type="ChEBI" id="CHEBI:58307"/>
        <dbReference type="ChEBI" id="CHEBI:62500"/>
    </reaction>
    <physiologicalReaction direction="left-to-right" evidence="21">
        <dbReference type="Rhea" id="RHEA:44181"/>
    </physiologicalReaction>
</comment>
<evidence type="ECO:0000259" key="23">
    <source>
        <dbReference type="Pfam" id="PF00441"/>
    </source>
</evidence>
<sequence>MEAPAEYGGSEFNFMTTILAIEEIAKVDAAVAALVDIHNTLVVRFFKIMGNEAQKQKYLNILSTQGAGSYCLSEPGSGSDAFSLKTTAKLEGDKYVLNGTKMWISNSDIAKVFIVMANAAPEKGYKGITCFIVDGGNPGLTIAKKEDKLGIKASGTCVLHFDNCEIPKENVIGEVGQGYKYAIQYLNEGRIGIGAQMIGLAQGALDATIPYMFERKQFNQQLYSFQAVQHQVSRLVTELESARLLVYNAARLVDAKKPIIKEAAMAKYYSSEVAGKVTSQCIDLMGGVGFTTDYPHEKYYRDAKIGTIYEGTTNMMLHTISKMIQKEYEH</sequence>
<feature type="domain" description="Acyl-CoA dehydrogenase/oxidase N-terminal" evidence="25">
    <location>
        <begin position="2"/>
        <end position="60"/>
    </location>
</feature>
<evidence type="ECO:0000256" key="19">
    <source>
        <dbReference type="ARBA" id="ARBA00049192"/>
    </source>
</evidence>
<organism evidence="26 27">
    <name type="scientific">Parthenolecanium corni</name>
    <dbReference type="NCBI Taxonomy" id="536013"/>
    <lineage>
        <taxon>Eukaryota</taxon>
        <taxon>Metazoa</taxon>
        <taxon>Ecdysozoa</taxon>
        <taxon>Arthropoda</taxon>
        <taxon>Hexapoda</taxon>
        <taxon>Insecta</taxon>
        <taxon>Pterygota</taxon>
        <taxon>Neoptera</taxon>
        <taxon>Paraneoptera</taxon>
        <taxon>Hemiptera</taxon>
        <taxon>Sternorrhyncha</taxon>
        <taxon>Coccoidea</taxon>
        <taxon>Coccidae</taxon>
        <taxon>Parthenolecanium</taxon>
    </lineage>
</organism>
<name>A0AAN9XY36_9HEMI</name>
<feature type="domain" description="Acyl-CoA dehydrogenase/oxidase C-terminal" evidence="23">
    <location>
        <begin position="176"/>
        <end position="323"/>
    </location>
</feature>
<dbReference type="PROSITE" id="PS00073">
    <property type="entry name" value="ACYL_COA_DH_2"/>
    <property type="match status" value="1"/>
</dbReference>
<protein>
    <recommendedName>
        <fullName evidence="12">Short/branched chain specific acyl-CoA dehydrogenase, mitochondrial</fullName>
        <ecNumber evidence="11">1.3.8.5</ecNumber>
    </recommendedName>
    <alternativeName>
        <fullName evidence="14">2-methyl branched chain acyl-CoA dehydrogenase</fullName>
    </alternativeName>
    <alternativeName>
        <fullName evidence="13">2-methylbutyryl-coenzyme A dehydrogenase</fullName>
    </alternativeName>
</protein>
<dbReference type="InterPro" id="IPR036250">
    <property type="entry name" value="AcylCo_DH-like_C"/>
</dbReference>
<proteinExistence type="inferred from homology"/>
<evidence type="ECO:0000256" key="4">
    <source>
        <dbReference type="ARBA" id="ARBA00011881"/>
    </source>
</evidence>
<keyword evidence="9" id="KW-0443">Lipid metabolism</keyword>
<dbReference type="GO" id="GO:0006631">
    <property type="term" value="P:fatty acid metabolic process"/>
    <property type="evidence" value="ECO:0007669"/>
    <property type="project" value="UniProtKB-KW"/>
</dbReference>
<evidence type="ECO:0000256" key="20">
    <source>
        <dbReference type="ARBA" id="ARBA00049552"/>
    </source>
</evidence>
<evidence type="ECO:0000256" key="10">
    <source>
        <dbReference type="ARBA" id="ARBA00037895"/>
    </source>
</evidence>
<evidence type="ECO:0000256" key="1">
    <source>
        <dbReference type="ARBA" id="ARBA00001974"/>
    </source>
</evidence>
<dbReference type="Gene3D" id="1.10.540.10">
    <property type="entry name" value="Acyl-CoA dehydrogenase/oxidase, N-terminal domain"/>
    <property type="match status" value="1"/>
</dbReference>
<comment type="cofactor">
    <cofactor evidence="1 22">
        <name>FAD</name>
        <dbReference type="ChEBI" id="CHEBI:57692"/>
    </cofactor>
</comment>
<evidence type="ECO:0000259" key="25">
    <source>
        <dbReference type="Pfam" id="PF02771"/>
    </source>
</evidence>
<evidence type="ECO:0000313" key="26">
    <source>
        <dbReference type="EMBL" id="KAK7573764.1"/>
    </source>
</evidence>
<evidence type="ECO:0000256" key="15">
    <source>
        <dbReference type="ARBA" id="ARBA00048235"/>
    </source>
</evidence>
<evidence type="ECO:0000256" key="12">
    <source>
        <dbReference type="ARBA" id="ARBA00039850"/>
    </source>
</evidence>
<evidence type="ECO:0000256" key="17">
    <source>
        <dbReference type="ARBA" id="ARBA00048592"/>
    </source>
</evidence>
<comment type="catalytic activity">
    <reaction evidence="17">
        <text>(2R)-2-methylbutanoyl-CoA + oxidized [electron-transfer flavoprotein] + H(+) = ethylacryloyl-CoA + reduced [electron-transfer flavoprotein]</text>
        <dbReference type="Rhea" id="RHEA:65296"/>
        <dbReference type="Rhea" id="RHEA-COMP:10685"/>
        <dbReference type="Rhea" id="RHEA-COMP:10686"/>
        <dbReference type="ChEBI" id="CHEBI:15378"/>
        <dbReference type="ChEBI" id="CHEBI:57692"/>
        <dbReference type="ChEBI" id="CHEBI:58307"/>
        <dbReference type="ChEBI" id="CHEBI:156439"/>
        <dbReference type="ChEBI" id="CHEBI:156440"/>
    </reaction>
    <physiologicalReaction direction="left-to-right" evidence="17">
        <dbReference type="Rhea" id="RHEA:65297"/>
    </physiologicalReaction>
</comment>
<comment type="catalytic activity">
    <reaction evidence="20">
        <text>(2S)-2-methylbutanoyl-CoA + oxidized [electron-transfer flavoprotein] + H(+) = (2E)-2-methylbut-2-enoyl-CoA + reduced [electron-transfer flavoprotein]</text>
        <dbReference type="Rhea" id="RHEA:48256"/>
        <dbReference type="Rhea" id="RHEA-COMP:10685"/>
        <dbReference type="Rhea" id="RHEA-COMP:10686"/>
        <dbReference type="ChEBI" id="CHEBI:15378"/>
        <dbReference type="ChEBI" id="CHEBI:57337"/>
        <dbReference type="ChEBI" id="CHEBI:57692"/>
        <dbReference type="ChEBI" id="CHEBI:58307"/>
        <dbReference type="ChEBI" id="CHEBI:88166"/>
    </reaction>
    <physiologicalReaction direction="left-to-right" evidence="20">
        <dbReference type="Rhea" id="RHEA:48257"/>
    </physiologicalReaction>
</comment>
<comment type="catalytic activity">
    <reaction evidence="18">
        <text>butanoyl-CoA + oxidized [electron-transfer flavoprotein] + H(+) = (2E)-butenoyl-CoA + reduced [electron-transfer flavoprotein]</text>
        <dbReference type="Rhea" id="RHEA:24004"/>
        <dbReference type="Rhea" id="RHEA-COMP:10685"/>
        <dbReference type="Rhea" id="RHEA-COMP:10686"/>
        <dbReference type="ChEBI" id="CHEBI:15378"/>
        <dbReference type="ChEBI" id="CHEBI:57332"/>
        <dbReference type="ChEBI" id="CHEBI:57371"/>
        <dbReference type="ChEBI" id="CHEBI:57692"/>
        <dbReference type="ChEBI" id="CHEBI:58307"/>
    </reaction>
    <physiologicalReaction direction="left-to-right" evidence="18">
        <dbReference type="Rhea" id="RHEA:24005"/>
    </physiologicalReaction>
</comment>
<evidence type="ECO:0000256" key="21">
    <source>
        <dbReference type="ARBA" id="ARBA00051903"/>
    </source>
</evidence>
<comment type="pathway">
    <text evidence="2">Lipid metabolism; mitochondrial fatty acid beta-oxidation.</text>
</comment>
<dbReference type="InterPro" id="IPR046373">
    <property type="entry name" value="Acyl-CoA_Oxase/DH_mid-dom_sf"/>
</dbReference>
<dbReference type="PANTHER" id="PTHR43884:SF1">
    <property type="entry name" value="SHORT_BRANCHED CHAIN SPECIFIC ACYL-COA DEHYDROGENASE, MITOCHONDRIAL"/>
    <property type="match status" value="1"/>
</dbReference>
<dbReference type="GO" id="GO:0003853">
    <property type="term" value="F:short-chain 2-methyl fatty acyl-CoA dehydrogenase activity"/>
    <property type="evidence" value="ECO:0007669"/>
    <property type="project" value="UniProtKB-EC"/>
</dbReference>
<dbReference type="Pfam" id="PF02771">
    <property type="entry name" value="Acyl-CoA_dh_N"/>
    <property type="match status" value="1"/>
</dbReference>
<dbReference type="Gene3D" id="1.20.140.10">
    <property type="entry name" value="Butyryl-CoA Dehydrogenase, subunit A, domain 3"/>
    <property type="match status" value="1"/>
</dbReference>
<dbReference type="AlphaFoldDB" id="A0AAN9XY36"/>
<comment type="similarity">
    <text evidence="3 22">Belongs to the acyl-CoA dehydrogenase family.</text>
</comment>
<gene>
    <name evidence="26" type="ORF">V9T40_010955</name>
</gene>
<dbReference type="InterPro" id="IPR006091">
    <property type="entry name" value="Acyl-CoA_Oxase/DH_mid-dom"/>
</dbReference>
<evidence type="ECO:0000313" key="27">
    <source>
        <dbReference type="Proteomes" id="UP001367676"/>
    </source>
</evidence>
<dbReference type="SUPFAM" id="SSF47203">
    <property type="entry name" value="Acyl-CoA dehydrogenase C-terminal domain-like"/>
    <property type="match status" value="1"/>
</dbReference>
<dbReference type="Pfam" id="PF02770">
    <property type="entry name" value="Acyl-CoA_dh_M"/>
    <property type="match status" value="1"/>
</dbReference>
<dbReference type="InterPro" id="IPR006089">
    <property type="entry name" value="Acyl-CoA_DH_CS"/>
</dbReference>
<comment type="catalytic activity">
    <reaction evidence="16">
        <text>valproyl-CoA + oxidized [electron-transfer flavoprotein] + H(+) = (2E)-2-propylpent-2-enoyl-CoA + reduced [electron-transfer flavoprotein]</text>
        <dbReference type="Rhea" id="RHEA:65344"/>
        <dbReference type="Rhea" id="RHEA-COMP:10685"/>
        <dbReference type="Rhea" id="RHEA-COMP:10686"/>
        <dbReference type="ChEBI" id="CHEBI:15378"/>
        <dbReference type="ChEBI" id="CHEBI:57692"/>
        <dbReference type="ChEBI" id="CHEBI:58307"/>
        <dbReference type="ChEBI" id="CHEBI:156457"/>
        <dbReference type="ChEBI" id="CHEBI:156458"/>
    </reaction>
    <physiologicalReaction direction="left-to-right" evidence="16">
        <dbReference type="Rhea" id="RHEA:65345"/>
    </physiologicalReaction>
</comment>
<dbReference type="InterPro" id="IPR009100">
    <property type="entry name" value="AcylCoA_DH/oxidase_NM_dom_sf"/>
</dbReference>
<keyword evidence="8 22" id="KW-0560">Oxidoreductase</keyword>
<evidence type="ECO:0000256" key="16">
    <source>
        <dbReference type="ARBA" id="ARBA00048307"/>
    </source>
</evidence>
<dbReference type="InterPro" id="IPR013786">
    <property type="entry name" value="AcylCoA_DH/ox_N"/>
</dbReference>
<feature type="domain" description="Acyl-CoA oxidase/dehydrogenase middle" evidence="24">
    <location>
        <begin position="70"/>
        <end position="164"/>
    </location>
</feature>
<keyword evidence="27" id="KW-1185">Reference proteome</keyword>